<dbReference type="InterPro" id="IPR011009">
    <property type="entry name" value="Kinase-like_dom_sf"/>
</dbReference>
<dbReference type="Pfam" id="PF01636">
    <property type="entry name" value="APH"/>
    <property type="match status" value="1"/>
</dbReference>
<dbReference type="AlphaFoldDB" id="A0A0G4M7J3"/>
<name>A0A0G4M7J3_VERLO</name>
<organism evidence="2 3">
    <name type="scientific">Verticillium longisporum</name>
    <name type="common">Verticillium dahliae var. longisporum</name>
    <dbReference type="NCBI Taxonomy" id="100787"/>
    <lineage>
        <taxon>Eukaryota</taxon>
        <taxon>Fungi</taxon>
        <taxon>Dikarya</taxon>
        <taxon>Ascomycota</taxon>
        <taxon>Pezizomycotina</taxon>
        <taxon>Sordariomycetes</taxon>
        <taxon>Hypocreomycetidae</taxon>
        <taxon>Glomerellales</taxon>
        <taxon>Plectosphaerellaceae</taxon>
        <taxon>Verticillium</taxon>
    </lineage>
</organism>
<dbReference type="STRING" id="100787.A0A0G4M7J3"/>
<evidence type="ECO:0000313" key="3">
    <source>
        <dbReference type="Proteomes" id="UP000044602"/>
    </source>
</evidence>
<protein>
    <recommendedName>
        <fullName evidence="1">Aminoglycoside phosphotransferase domain-containing protein</fullName>
    </recommendedName>
</protein>
<dbReference type="InterPro" id="IPR002575">
    <property type="entry name" value="Aminoglycoside_PTrfase"/>
</dbReference>
<feature type="non-terminal residue" evidence="2">
    <location>
        <position position="1"/>
    </location>
</feature>
<reference evidence="2 3" key="1">
    <citation type="submission" date="2015-05" db="EMBL/GenBank/DDBJ databases">
        <authorList>
            <person name="Wang D.B."/>
            <person name="Wang M."/>
        </authorList>
    </citation>
    <scope>NUCLEOTIDE SEQUENCE [LARGE SCALE GENOMIC DNA]</scope>
    <source>
        <strain evidence="2">VL1</strain>
    </source>
</reference>
<feature type="domain" description="Aminoglycoside phosphotransferase" evidence="1">
    <location>
        <begin position="35"/>
        <end position="224"/>
    </location>
</feature>
<dbReference type="PANTHER" id="PTHR21310">
    <property type="entry name" value="AMINOGLYCOSIDE PHOSPHOTRANSFERASE-RELATED-RELATED"/>
    <property type="match status" value="1"/>
</dbReference>
<keyword evidence="3" id="KW-1185">Reference proteome</keyword>
<evidence type="ECO:0000259" key="1">
    <source>
        <dbReference type="Pfam" id="PF01636"/>
    </source>
</evidence>
<dbReference type="EMBL" id="CVQH01021273">
    <property type="protein sequence ID" value="CRK29860.1"/>
    <property type="molecule type" value="Genomic_DNA"/>
</dbReference>
<dbReference type="Gene3D" id="3.90.1200.10">
    <property type="match status" value="1"/>
</dbReference>
<gene>
    <name evidence="2" type="ORF">BN1708_015701</name>
</gene>
<evidence type="ECO:0000313" key="2">
    <source>
        <dbReference type="EMBL" id="CRK29860.1"/>
    </source>
</evidence>
<dbReference type="SUPFAM" id="SSF56112">
    <property type="entry name" value="Protein kinase-like (PK-like)"/>
    <property type="match status" value="1"/>
</dbReference>
<dbReference type="Proteomes" id="UP000044602">
    <property type="component" value="Unassembled WGS sequence"/>
</dbReference>
<accession>A0A0G4M7J3</accession>
<proteinExistence type="predicted"/>
<dbReference type="PANTHER" id="PTHR21310:SF54">
    <property type="entry name" value="AMINOGLYCOSIDE PHOSPHOTRANSFERASE DOMAIN-CONTAINING PROTEIN"/>
    <property type="match status" value="1"/>
</dbReference>
<dbReference type="InterPro" id="IPR051678">
    <property type="entry name" value="AGP_Transferase"/>
</dbReference>
<sequence>NSPALSEAMRPPPVMYESLGLVVKFGRMDQVHVSEGRCLWVLRRILPDVPVPEIYGWTTQDDCVLLYMELVQGVTVENCWPRMTEDQRGVLWDNLMEMVSKLRTLSRDSPHPLISRIDGSALYDVEVNGNRDKRPWTGPFDSVKALHDWFANTSKMGFEAIWPGRTLEEIPDGFRHLFPDDSKVVFTHGDLHPTNIMVNPVSPEQIVAIIDWEQSGWWPDYWEFCKAECTVGYKSEWRAHLLRRFEEPEAWDAFGAFTASIGH</sequence>